<dbReference type="Pfam" id="PF00144">
    <property type="entry name" value="Beta-lactamase"/>
    <property type="match status" value="1"/>
</dbReference>
<dbReference type="GO" id="GO:0016787">
    <property type="term" value="F:hydrolase activity"/>
    <property type="evidence" value="ECO:0007669"/>
    <property type="project" value="UniProtKB-KW"/>
</dbReference>
<dbReference type="InterPro" id="IPR012338">
    <property type="entry name" value="Beta-lactam/transpept-like"/>
</dbReference>
<dbReference type="SUPFAM" id="SSF56601">
    <property type="entry name" value="beta-lactamase/transpeptidase-like"/>
    <property type="match status" value="1"/>
</dbReference>
<comment type="caution">
    <text evidence="2">The sequence shown here is derived from an EMBL/GenBank/DDBJ whole genome shotgun (WGS) entry which is preliminary data.</text>
</comment>
<dbReference type="Proteomes" id="UP000440096">
    <property type="component" value="Unassembled WGS sequence"/>
</dbReference>
<dbReference type="PANTHER" id="PTHR46825:SF8">
    <property type="entry name" value="BETA-LACTAMASE-RELATED"/>
    <property type="match status" value="1"/>
</dbReference>
<keyword evidence="2" id="KW-0378">Hydrolase</keyword>
<name>A0A6N7ZAU3_9PSEU</name>
<protein>
    <submittedName>
        <fullName evidence="2">Serine hydrolase</fullName>
    </submittedName>
</protein>
<dbReference type="EMBL" id="WMBA01000077">
    <property type="protein sequence ID" value="MTD58795.1"/>
    <property type="molecule type" value="Genomic_DNA"/>
</dbReference>
<dbReference type="RefSeq" id="WP_154760866.1">
    <property type="nucleotide sequence ID" value="NZ_WMBA01000077.1"/>
</dbReference>
<feature type="domain" description="Beta-lactamase-related" evidence="1">
    <location>
        <begin position="17"/>
        <end position="326"/>
    </location>
</feature>
<dbReference type="InterPro" id="IPR050491">
    <property type="entry name" value="AmpC-like"/>
</dbReference>
<dbReference type="Gene3D" id="3.40.710.10">
    <property type="entry name" value="DD-peptidase/beta-lactamase superfamily"/>
    <property type="match status" value="1"/>
</dbReference>
<dbReference type="OrthoDB" id="262125at2"/>
<sequence length="446" mass="47489">MVNLDDVSGWLEDRLPTLLSEHGVPGAAIAVSAGGEMVDHAAGVLNTGTGVEATPDSVFQIGSITKVWTATLVMKLVDEGKIDLDAPVRRYVPELRLGDESAAAAITVRQLLCHTAGFEGDLFTDTGRGDDCVEKYVATLDGVDQLFAPGEMFSYNNAGFCVLGRIVEVLRDKPFDTCLRDDLVTPLGLTHVATCADEAILHRAAVGHLPSGPAPVWSLARSNAPAGSALAMRPRDLLTFAQAHLDGTVLSPGSGKAMRERQVSLPPLGLMGTSWGLGWEMYDVPGGPVIGHDGGTIGQAAFLRVVPAANVAVALLTNGGDPISLYREIYGYLLPALAGVELPPFPEPPPDPGPFDASRYVGTYSCEVVDLTVTQDDDGRVWLETAPKGVLGELSQADRTELVRLDDDTLIQREPQHGLHQPHVFLGDDNGRARYIHTGRVIRRAA</sequence>
<dbReference type="InterPro" id="IPR001466">
    <property type="entry name" value="Beta-lactam-related"/>
</dbReference>
<evidence type="ECO:0000313" key="3">
    <source>
        <dbReference type="Proteomes" id="UP000440096"/>
    </source>
</evidence>
<organism evidence="2 3">
    <name type="scientific">Amycolatopsis pithecellobii</name>
    <dbReference type="NCBI Taxonomy" id="664692"/>
    <lineage>
        <taxon>Bacteria</taxon>
        <taxon>Bacillati</taxon>
        <taxon>Actinomycetota</taxon>
        <taxon>Actinomycetes</taxon>
        <taxon>Pseudonocardiales</taxon>
        <taxon>Pseudonocardiaceae</taxon>
        <taxon>Amycolatopsis</taxon>
    </lineage>
</organism>
<accession>A0A6N7ZAU3</accession>
<evidence type="ECO:0000259" key="1">
    <source>
        <dbReference type="Pfam" id="PF00144"/>
    </source>
</evidence>
<dbReference type="AlphaFoldDB" id="A0A6N7ZAU3"/>
<evidence type="ECO:0000313" key="2">
    <source>
        <dbReference type="EMBL" id="MTD58795.1"/>
    </source>
</evidence>
<reference evidence="2 3" key="1">
    <citation type="submission" date="2019-11" db="EMBL/GenBank/DDBJ databases">
        <title>Draft genome of Amycolatopsis RM579.</title>
        <authorList>
            <person name="Duangmal K."/>
            <person name="Mingma R."/>
        </authorList>
    </citation>
    <scope>NUCLEOTIDE SEQUENCE [LARGE SCALE GENOMIC DNA]</scope>
    <source>
        <strain evidence="2 3">RM579</strain>
    </source>
</reference>
<gene>
    <name evidence="2" type="ORF">GKO32_33160</name>
</gene>
<keyword evidence="3" id="KW-1185">Reference proteome</keyword>
<proteinExistence type="predicted"/>
<dbReference type="PANTHER" id="PTHR46825">
    <property type="entry name" value="D-ALANYL-D-ALANINE-CARBOXYPEPTIDASE/ENDOPEPTIDASE AMPH"/>
    <property type="match status" value="1"/>
</dbReference>